<evidence type="ECO:0000256" key="1">
    <source>
        <dbReference type="ARBA" id="ARBA00005187"/>
    </source>
</evidence>
<dbReference type="STRING" id="1430440.MGMSRv2__3383"/>
<dbReference type="eggNOG" id="COG0367">
    <property type="taxonomic scope" value="Bacteria"/>
</dbReference>
<evidence type="ECO:0000256" key="7">
    <source>
        <dbReference type="ARBA" id="ARBA00048741"/>
    </source>
</evidence>
<dbReference type="GO" id="GO:0004066">
    <property type="term" value="F:asparagine synthase (glutamine-hydrolyzing) activity"/>
    <property type="evidence" value="ECO:0007669"/>
    <property type="project" value="UniProtKB-EC"/>
</dbReference>
<dbReference type="Gene3D" id="3.40.50.620">
    <property type="entry name" value="HUPs"/>
    <property type="match status" value="1"/>
</dbReference>
<dbReference type="GO" id="GO:0005524">
    <property type="term" value="F:ATP binding"/>
    <property type="evidence" value="ECO:0007669"/>
    <property type="project" value="UniProtKB-KW"/>
</dbReference>
<name>V6F7Y6_MAGGM</name>
<dbReference type="EMBL" id="HG794546">
    <property type="protein sequence ID" value="CDL00598.1"/>
    <property type="molecule type" value="Genomic_DNA"/>
</dbReference>
<comment type="similarity">
    <text evidence="2">Belongs to the asparagine synthetase family.</text>
</comment>
<gene>
    <name evidence="11" type="ordered locus">MGMSRv2__3383</name>
</gene>
<dbReference type="GO" id="GO:0006529">
    <property type="term" value="P:asparagine biosynthetic process"/>
    <property type="evidence" value="ECO:0007669"/>
    <property type="project" value="UniProtKB-KW"/>
</dbReference>
<evidence type="ECO:0000259" key="10">
    <source>
        <dbReference type="PROSITE" id="PS51278"/>
    </source>
</evidence>
<comment type="catalytic activity">
    <reaction evidence="7">
        <text>L-aspartate + L-glutamine + ATP + H2O = L-asparagine + L-glutamate + AMP + diphosphate + H(+)</text>
        <dbReference type="Rhea" id="RHEA:12228"/>
        <dbReference type="ChEBI" id="CHEBI:15377"/>
        <dbReference type="ChEBI" id="CHEBI:15378"/>
        <dbReference type="ChEBI" id="CHEBI:29985"/>
        <dbReference type="ChEBI" id="CHEBI:29991"/>
        <dbReference type="ChEBI" id="CHEBI:30616"/>
        <dbReference type="ChEBI" id="CHEBI:33019"/>
        <dbReference type="ChEBI" id="CHEBI:58048"/>
        <dbReference type="ChEBI" id="CHEBI:58359"/>
        <dbReference type="ChEBI" id="CHEBI:456215"/>
        <dbReference type="EC" id="6.3.5.4"/>
    </reaction>
</comment>
<reference evidence="11 12" key="1">
    <citation type="journal article" date="2014" name="Genome Announc.">
        <title>Complete genome sequence of Magnetospirillum gryphiswaldense MSR-1.</title>
        <authorList>
            <person name="Wang X."/>
            <person name="Wang Q."/>
            <person name="Zhang W."/>
            <person name="Wang Y."/>
            <person name="Li L."/>
            <person name="Wen T."/>
            <person name="Zhang T."/>
            <person name="Zhang Y."/>
            <person name="Xu J."/>
            <person name="Hu J."/>
            <person name="Li S."/>
            <person name="Liu L."/>
            <person name="Liu J."/>
            <person name="Jiang W."/>
            <person name="Tian J."/>
            <person name="Li Y."/>
            <person name="Schuler D."/>
            <person name="Wang L."/>
            <person name="Li J."/>
        </authorList>
    </citation>
    <scope>NUCLEOTIDE SEQUENCE [LARGE SCALE GENOMIC DNA]</scope>
    <source>
        <strain evidence="12">DSM 6361 / JCM 21280 / NBRC 15271 / MSR-1</strain>
    </source>
</reference>
<dbReference type="PANTHER" id="PTHR43284:SF1">
    <property type="entry name" value="ASPARAGINE SYNTHETASE"/>
    <property type="match status" value="1"/>
</dbReference>
<feature type="domain" description="Glutamine amidotransferase type-2" evidence="10">
    <location>
        <begin position="2"/>
        <end position="217"/>
    </location>
</feature>
<evidence type="ECO:0000313" key="11">
    <source>
        <dbReference type="EMBL" id="CDL00598.1"/>
    </source>
</evidence>
<evidence type="ECO:0000313" key="12">
    <source>
        <dbReference type="Proteomes" id="UP000018922"/>
    </source>
</evidence>
<dbReference type="AlphaFoldDB" id="V6F7Y6"/>
<dbReference type="InterPro" id="IPR014729">
    <property type="entry name" value="Rossmann-like_a/b/a_fold"/>
</dbReference>
<evidence type="ECO:0000256" key="9">
    <source>
        <dbReference type="PIRSR" id="PIRSR001589-2"/>
    </source>
</evidence>
<dbReference type="InterPro" id="IPR001962">
    <property type="entry name" value="Asn_synthase"/>
</dbReference>
<protein>
    <recommendedName>
        <fullName evidence="3">asparagine synthase (glutamine-hydrolyzing)</fullName>
        <ecNumber evidence="3">6.3.5.4</ecNumber>
    </recommendedName>
</protein>
<proteinExistence type="inferred from homology"/>
<keyword evidence="8" id="KW-0028">Amino-acid biosynthesis</keyword>
<keyword evidence="4 9" id="KW-0547">Nucleotide-binding</keyword>
<dbReference type="SUPFAM" id="SSF56235">
    <property type="entry name" value="N-terminal nucleophile aminohydrolases (Ntn hydrolases)"/>
    <property type="match status" value="1"/>
</dbReference>
<dbReference type="CDD" id="cd00712">
    <property type="entry name" value="AsnB"/>
    <property type="match status" value="1"/>
</dbReference>
<dbReference type="SUPFAM" id="SSF52402">
    <property type="entry name" value="Adenine nucleotide alpha hydrolases-like"/>
    <property type="match status" value="1"/>
</dbReference>
<feature type="active site" description="For GATase activity" evidence="8">
    <location>
        <position position="2"/>
    </location>
</feature>
<evidence type="ECO:0000256" key="2">
    <source>
        <dbReference type="ARBA" id="ARBA00005752"/>
    </source>
</evidence>
<evidence type="ECO:0000256" key="3">
    <source>
        <dbReference type="ARBA" id="ARBA00012737"/>
    </source>
</evidence>
<dbReference type="HOGENOM" id="CLU_014658_3_1_5"/>
<dbReference type="Gene3D" id="3.60.20.10">
    <property type="entry name" value="Glutamine Phosphoribosylpyrophosphate, subunit 1, domain 1"/>
    <property type="match status" value="1"/>
</dbReference>
<dbReference type="KEGG" id="mgy:MGMSRv2__3383"/>
<dbReference type="InterPro" id="IPR017932">
    <property type="entry name" value="GATase_2_dom"/>
</dbReference>
<keyword evidence="11" id="KW-0436">Ligase</keyword>
<sequence>MCGLAAIFAHHADAKPVDAAELQRIRDHMTARGPDGAGQWLAPSGRVGLAHRRLSILDLSEAGAQPMTSADGRLTIVFNGEIYNFQALRHQLELAGAVFRSHGDTEVVLELYARHGVEGLSRLRGMFAIALWDHARHGLLLARDGYGIKPLYYADQGGCVRAASQVKALLAGGAIDTTADPAGHVGFLLWGHVPEPHTLYRHIRAVAPGGWMWWGEDGNHTQGRFFDVARTIASAPADAGIDLGAALADSVRHHLIADVPVGVFLSAGLDSTTIAALAAQAMPSERLKTITLAFDELAGTDGDEAPLAEQVAAHYGADHATCRIPAGDFAAARGQILADMDQPSIDGVNVWFVARAAHQRGLKVALSGLGGDEIFAGYDSFRQLPRLVERLRVFGWAPVLGRGFRAVSAPWLSRFTSPKWAGLLEYGTNLSDAYLLRRGLFMPWELPRVMDPEMARTGWRDLQPRLALAETIQGIHDPRLAISALESAFYMRNQLLRDADWAGMAHSLEIRVPLVDTVLLSQVVGLVKAGKPASKLDMATCARPALPDAVLARRKTGFFVPIAQWMGQPHLRGWARRIQHDVSGKWTPE</sequence>
<keyword evidence="12" id="KW-1185">Reference proteome</keyword>
<evidence type="ECO:0000256" key="6">
    <source>
        <dbReference type="ARBA" id="ARBA00022962"/>
    </source>
</evidence>
<dbReference type="CDD" id="cd01991">
    <property type="entry name" value="Asn_synthase_B_C"/>
    <property type="match status" value="1"/>
</dbReference>
<dbReference type="Pfam" id="PF13537">
    <property type="entry name" value="GATase_7"/>
    <property type="match status" value="1"/>
</dbReference>
<evidence type="ECO:0000256" key="4">
    <source>
        <dbReference type="ARBA" id="ARBA00022741"/>
    </source>
</evidence>
<feature type="binding site" evidence="9">
    <location>
        <begin position="367"/>
        <end position="368"/>
    </location>
    <ligand>
        <name>ATP</name>
        <dbReference type="ChEBI" id="CHEBI:30616"/>
    </ligand>
</feature>
<accession>V6F7Y6</accession>
<dbReference type="InterPro" id="IPR051786">
    <property type="entry name" value="ASN_synthetase/amidase"/>
</dbReference>
<dbReference type="InterPro" id="IPR029055">
    <property type="entry name" value="Ntn_hydrolases_N"/>
</dbReference>
<organism evidence="11 12">
    <name type="scientific">Magnetospirillum gryphiswaldense (strain DSM 6361 / JCM 21280 / NBRC 15271 / MSR-1)</name>
    <dbReference type="NCBI Taxonomy" id="431944"/>
    <lineage>
        <taxon>Bacteria</taxon>
        <taxon>Pseudomonadati</taxon>
        <taxon>Pseudomonadota</taxon>
        <taxon>Alphaproteobacteria</taxon>
        <taxon>Rhodospirillales</taxon>
        <taxon>Rhodospirillaceae</taxon>
        <taxon>Magnetospirillum</taxon>
    </lineage>
</organism>
<feature type="binding site" evidence="9">
    <location>
        <position position="104"/>
    </location>
    <ligand>
        <name>L-glutamine</name>
        <dbReference type="ChEBI" id="CHEBI:58359"/>
    </ligand>
</feature>
<dbReference type="PANTHER" id="PTHR43284">
    <property type="entry name" value="ASPARAGINE SYNTHETASE (GLUTAMINE-HYDROLYZING)"/>
    <property type="match status" value="1"/>
</dbReference>
<evidence type="ECO:0000256" key="5">
    <source>
        <dbReference type="ARBA" id="ARBA00022840"/>
    </source>
</evidence>
<dbReference type="EC" id="6.3.5.4" evidence="3"/>
<dbReference type="InterPro" id="IPR006426">
    <property type="entry name" value="Asn_synth_AEB"/>
</dbReference>
<dbReference type="NCBIfam" id="TIGR01536">
    <property type="entry name" value="asn_synth_AEB"/>
    <property type="match status" value="1"/>
</dbReference>
<dbReference type="PIRSF" id="PIRSF001589">
    <property type="entry name" value="Asn_synthetase_glu-h"/>
    <property type="match status" value="1"/>
</dbReference>
<comment type="pathway">
    <text evidence="1">Amino-acid biosynthesis; L-asparagine biosynthesis; L-asparagine from L-aspartate (L-Gln route): step 1/1.</text>
</comment>
<dbReference type="Pfam" id="PF00733">
    <property type="entry name" value="Asn_synthase"/>
    <property type="match status" value="1"/>
</dbReference>
<keyword evidence="8" id="KW-0061">Asparagine biosynthesis</keyword>
<keyword evidence="5 9" id="KW-0067">ATP-binding</keyword>
<dbReference type="PROSITE" id="PS51278">
    <property type="entry name" value="GATASE_TYPE_2"/>
    <property type="match status" value="1"/>
</dbReference>
<dbReference type="GO" id="GO:0005829">
    <property type="term" value="C:cytosol"/>
    <property type="evidence" value="ECO:0007669"/>
    <property type="project" value="TreeGrafter"/>
</dbReference>
<keyword evidence="6 8" id="KW-0315">Glutamine amidotransferase</keyword>
<dbReference type="Proteomes" id="UP000018922">
    <property type="component" value="Chromosome I"/>
</dbReference>
<dbReference type="InterPro" id="IPR033738">
    <property type="entry name" value="AsnB_N"/>
</dbReference>
<evidence type="ECO:0000256" key="8">
    <source>
        <dbReference type="PIRSR" id="PIRSR001589-1"/>
    </source>
</evidence>